<gene>
    <name evidence="2" type="ORF">LITE_LOCUS15568</name>
</gene>
<reference evidence="2" key="1">
    <citation type="submission" date="2022-08" db="EMBL/GenBank/DDBJ databases">
        <authorList>
            <person name="Gutierrez-Valencia J."/>
        </authorList>
    </citation>
    <scope>NUCLEOTIDE SEQUENCE</scope>
</reference>
<proteinExistence type="predicted"/>
<accession>A0AAV0JTB4</accession>
<evidence type="ECO:0000313" key="3">
    <source>
        <dbReference type="Proteomes" id="UP001154282"/>
    </source>
</evidence>
<feature type="region of interest" description="Disordered" evidence="1">
    <location>
        <begin position="1"/>
        <end position="26"/>
    </location>
</feature>
<comment type="caution">
    <text evidence="2">The sequence shown here is derived from an EMBL/GenBank/DDBJ whole genome shotgun (WGS) entry which is preliminary data.</text>
</comment>
<dbReference type="Proteomes" id="UP001154282">
    <property type="component" value="Unassembled WGS sequence"/>
</dbReference>
<name>A0AAV0JTB4_9ROSI</name>
<organism evidence="2 3">
    <name type="scientific">Linum tenue</name>
    <dbReference type="NCBI Taxonomy" id="586396"/>
    <lineage>
        <taxon>Eukaryota</taxon>
        <taxon>Viridiplantae</taxon>
        <taxon>Streptophyta</taxon>
        <taxon>Embryophyta</taxon>
        <taxon>Tracheophyta</taxon>
        <taxon>Spermatophyta</taxon>
        <taxon>Magnoliopsida</taxon>
        <taxon>eudicotyledons</taxon>
        <taxon>Gunneridae</taxon>
        <taxon>Pentapetalae</taxon>
        <taxon>rosids</taxon>
        <taxon>fabids</taxon>
        <taxon>Malpighiales</taxon>
        <taxon>Linaceae</taxon>
        <taxon>Linum</taxon>
    </lineage>
</organism>
<protein>
    <submittedName>
        <fullName evidence="2">Uncharacterized protein</fullName>
    </submittedName>
</protein>
<dbReference type="AlphaFoldDB" id="A0AAV0JTB4"/>
<evidence type="ECO:0000313" key="2">
    <source>
        <dbReference type="EMBL" id="CAI0412489.1"/>
    </source>
</evidence>
<keyword evidence="3" id="KW-1185">Reference proteome</keyword>
<dbReference type="EMBL" id="CAMGYJ010000005">
    <property type="protein sequence ID" value="CAI0412489.1"/>
    <property type="molecule type" value="Genomic_DNA"/>
</dbReference>
<evidence type="ECO:0000256" key="1">
    <source>
        <dbReference type="SAM" id="MobiDB-lite"/>
    </source>
</evidence>
<sequence length="26" mass="3001">MQAVELPHLRSQQQLHSPLHLSPPEQ</sequence>